<dbReference type="Proteomes" id="UP000613580">
    <property type="component" value="Unassembled WGS sequence"/>
</dbReference>
<gene>
    <name evidence="3" type="ORF">HMN09_00840500</name>
</gene>
<feature type="domain" description="Nephrocystin 3-like N-terminal" evidence="2">
    <location>
        <begin position="82"/>
        <end position="242"/>
    </location>
</feature>
<dbReference type="PANTHER" id="PTHR10039">
    <property type="entry name" value="AMELOGENIN"/>
    <property type="match status" value="1"/>
</dbReference>
<sequence>MATLGFANIHAYGGTGGAGGAGGQSGGKGGAGQGAQISFASAEHVHVYNTNRDGEREKILNWIAPINFFSTHEALSVSRQENTGGWFLDHPTFKEWENGSGKILWCYGIPGAGKTMLLSKAVDYLAEKAADDPTIGVAFLYLNYSDAEAQTLQNLLAALWQQLSVDIDEDIQDASVVYESHKAKKTLPSLKEVHDLLASRVQKFTKVYVAVDALDEFPGSKQDLITSILELGPQVVLMVTCRPHVSFEAHAEKALRLEIIANSTDIEVYTLAKIKASGTLKSLVQSKPTLKQDIISNVIEKAQGM</sequence>
<protein>
    <submittedName>
        <fullName evidence="3">Ankyrin 2,3/unc44</fullName>
    </submittedName>
</protein>
<dbReference type="AlphaFoldDB" id="A0A8H6SS22"/>
<evidence type="ECO:0000313" key="3">
    <source>
        <dbReference type="EMBL" id="KAF7304384.1"/>
    </source>
</evidence>
<reference evidence="3" key="1">
    <citation type="submission" date="2020-05" db="EMBL/GenBank/DDBJ databases">
        <title>Mycena genomes resolve the evolution of fungal bioluminescence.</title>
        <authorList>
            <person name="Tsai I.J."/>
        </authorList>
    </citation>
    <scope>NUCLEOTIDE SEQUENCE</scope>
    <source>
        <strain evidence="3">110903Hualien_Pintung</strain>
    </source>
</reference>
<evidence type="ECO:0000259" key="2">
    <source>
        <dbReference type="Pfam" id="PF24883"/>
    </source>
</evidence>
<organism evidence="3 4">
    <name type="scientific">Mycena chlorophos</name>
    <name type="common">Agaric fungus</name>
    <name type="synonym">Agaricus chlorophos</name>
    <dbReference type="NCBI Taxonomy" id="658473"/>
    <lineage>
        <taxon>Eukaryota</taxon>
        <taxon>Fungi</taxon>
        <taxon>Dikarya</taxon>
        <taxon>Basidiomycota</taxon>
        <taxon>Agaricomycotina</taxon>
        <taxon>Agaricomycetes</taxon>
        <taxon>Agaricomycetidae</taxon>
        <taxon>Agaricales</taxon>
        <taxon>Marasmiineae</taxon>
        <taxon>Mycenaceae</taxon>
        <taxon>Mycena</taxon>
    </lineage>
</organism>
<dbReference type="SUPFAM" id="SSF52540">
    <property type="entry name" value="P-loop containing nucleoside triphosphate hydrolases"/>
    <property type="match status" value="1"/>
</dbReference>
<keyword evidence="1" id="KW-0677">Repeat</keyword>
<keyword evidence="4" id="KW-1185">Reference proteome</keyword>
<dbReference type="PANTHER" id="PTHR10039:SF15">
    <property type="entry name" value="NACHT DOMAIN-CONTAINING PROTEIN"/>
    <property type="match status" value="1"/>
</dbReference>
<dbReference type="EMBL" id="JACAZE010000011">
    <property type="protein sequence ID" value="KAF7304384.1"/>
    <property type="molecule type" value="Genomic_DNA"/>
</dbReference>
<proteinExistence type="predicted"/>
<evidence type="ECO:0000256" key="1">
    <source>
        <dbReference type="ARBA" id="ARBA00022737"/>
    </source>
</evidence>
<dbReference type="InterPro" id="IPR056884">
    <property type="entry name" value="NPHP3-like_N"/>
</dbReference>
<evidence type="ECO:0000313" key="4">
    <source>
        <dbReference type="Proteomes" id="UP000613580"/>
    </source>
</evidence>
<accession>A0A8H6SS22</accession>
<dbReference type="Pfam" id="PF24883">
    <property type="entry name" value="NPHP3_N"/>
    <property type="match status" value="1"/>
</dbReference>
<dbReference type="Gene3D" id="3.40.50.300">
    <property type="entry name" value="P-loop containing nucleotide triphosphate hydrolases"/>
    <property type="match status" value="1"/>
</dbReference>
<comment type="caution">
    <text evidence="3">The sequence shown here is derived from an EMBL/GenBank/DDBJ whole genome shotgun (WGS) entry which is preliminary data.</text>
</comment>
<name>A0A8H6SS22_MYCCL</name>
<dbReference type="InterPro" id="IPR027417">
    <property type="entry name" value="P-loop_NTPase"/>
</dbReference>
<dbReference type="OrthoDB" id="448455at2759"/>